<protein>
    <submittedName>
        <fullName evidence="2">Uncharacterized protein</fullName>
    </submittedName>
</protein>
<organism evidence="2 3">
    <name type="scientific">Pleurodeles waltl</name>
    <name type="common">Iberian ribbed newt</name>
    <dbReference type="NCBI Taxonomy" id="8319"/>
    <lineage>
        <taxon>Eukaryota</taxon>
        <taxon>Metazoa</taxon>
        <taxon>Chordata</taxon>
        <taxon>Craniata</taxon>
        <taxon>Vertebrata</taxon>
        <taxon>Euteleostomi</taxon>
        <taxon>Amphibia</taxon>
        <taxon>Batrachia</taxon>
        <taxon>Caudata</taxon>
        <taxon>Salamandroidea</taxon>
        <taxon>Salamandridae</taxon>
        <taxon>Pleurodelinae</taxon>
        <taxon>Pleurodeles</taxon>
    </lineage>
</organism>
<proteinExistence type="predicted"/>
<sequence>MRIGPRPLLRPDLTALPGHAHNISMMSFLHALNLVSGQRYPRGDRHRGSLMRRGRKRKRACLSGDARGTRHRPEP</sequence>
<reference evidence="2" key="1">
    <citation type="journal article" date="2022" name="bioRxiv">
        <title>Sequencing and chromosome-scale assembly of the giantPleurodeles waltlgenome.</title>
        <authorList>
            <person name="Brown T."/>
            <person name="Elewa A."/>
            <person name="Iarovenko S."/>
            <person name="Subramanian E."/>
            <person name="Araus A.J."/>
            <person name="Petzold A."/>
            <person name="Susuki M."/>
            <person name="Suzuki K.-i.T."/>
            <person name="Hayashi T."/>
            <person name="Toyoda A."/>
            <person name="Oliveira C."/>
            <person name="Osipova E."/>
            <person name="Leigh N.D."/>
            <person name="Simon A."/>
            <person name="Yun M.H."/>
        </authorList>
    </citation>
    <scope>NUCLEOTIDE SEQUENCE</scope>
    <source>
        <strain evidence="2">20211129_DDA</strain>
        <tissue evidence="2">Liver</tissue>
    </source>
</reference>
<dbReference type="AlphaFoldDB" id="A0AAV7QBZ4"/>
<keyword evidence="3" id="KW-1185">Reference proteome</keyword>
<evidence type="ECO:0000313" key="2">
    <source>
        <dbReference type="EMBL" id="KAJ1137828.1"/>
    </source>
</evidence>
<dbReference type="Proteomes" id="UP001066276">
    <property type="component" value="Chromosome 6"/>
</dbReference>
<evidence type="ECO:0000313" key="3">
    <source>
        <dbReference type="Proteomes" id="UP001066276"/>
    </source>
</evidence>
<gene>
    <name evidence="2" type="ORF">NDU88_004224</name>
</gene>
<accession>A0AAV7QBZ4</accession>
<name>A0AAV7QBZ4_PLEWA</name>
<feature type="compositionally biased region" description="Basic residues" evidence="1">
    <location>
        <begin position="48"/>
        <end position="60"/>
    </location>
</feature>
<comment type="caution">
    <text evidence="2">The sequence shown here is derived from an EMBL/GenBank/DDBJ whole genome shotgun (WGS) entry which is preliminary data.</text>
</comment>
<dbReference type="EMBL" id="JANPWB010000010">
    <property type="protein sequence ID" value="KAJ1137828.1"/>
    <property type="molecule type" value="Genomic_DNA"/>
</dbReference>
<feature type="region of interest" description="Disordered" evidence="1">
    <location>
        <begin position="39"/>
        <end position="75"/>
    </location>
</feature>
<evidence type="ECO:0000256" key="1">
    <source>
        <dbReference type="SAM" id="MobiDB-lite"/>
    </source>
</evidence>